<accession>F4PR60</accession>
<evidence type="ECO:0000313" key="2">
    <source>
        <dbReference type="EMBL" id="EGG20471.1"/>
    </source>
</evidence>
<dbReference type="GO" id="GO:0005739">
    <property type="term" value="C:mitochondrion"/>
    <property type="evidence" value="ECO:0007669"/>
    <property type="project" value="GOC"/>
</dbReference>
<dbReference type="Proteomes" id="UP000007797">
    <property type="component" value="Unassembled WGS sequence"/>
</dbReference>
<feature type="domain" description="Zinc finger CHCC-type" evidence="1">
    <location>
        <begin position="57"/>
        <end position="92"/>
    </location>
</feature>
<dbReference type="GeneID" id="14873109"/>
<dbReference type="InterPro" id="IPR019401">
    <property type="entry name" value="Znf_CHCC"/>
</dbReference>
<dbReference type="PANTHER" id="PTHR13156:SF0">
    <property type="entry name" value="NADH DEHYDROGENASE [UBIQUINONE] IRON-SULFUR PROTEIN 6, MITOCHONDRIAL"/>
    <property type="match status" value="1"/>
</dbReference>
<gene>
    <name evidence="2" type="ORF">DFA_00332</name>
</gene>
<dbReference type="EMBL" id="GL883010">
    <property type="protein sequence ID" value="EGG20471.1"/>
    <property type="molecule type" value="Genomic_DNA"/>
</dbReference>
<dbReference type="KEGG" id="dfa:DFA_00332"/>
<dbReference type="Pfam" id="PF10276">
    <property type="entry name" value="zf-CHCC"/>
    <property type="match status" value="1"/>
</dbReference>
<reference evidence="3" key="1">
    <citation type="journal article" date="2011" name="Genome Res.">
        <title>Phylogeny-wide analysis of social amoeba genomes highlights ancient origins for complex intercellular communication.</title>
        <authorList>
            <person name="Heidel A.J."/>
            <person name="Lawal H.M."/>
            <person name="Felder M."/>
            <person name="Schilde C."/>
            <person name="Helps N.R."/>
            <person name="Tunggal B."/>
            <person name="Rivero F."/>
            <person name="John U."/>
            <person name="Schleicher M."/>
            <person name="Eichinger L."/>
            <person name="Platzer M."/>
            <person name="Noegel A.A."/>
            <person name="Schaap P."/>
            <person name="Gloeckner G."/>
        </authorList>
    </citation>
    <scope>NUCLEOTIDE SEQUENCE [LARGE SCALE GENOMIC DNA]</scope>
    <source>
        <strain evidence="3">SH3</strain>
    </source>
</reference>
<evidence type="ECO:0000313" key="3">
    <source>
        <dbReference type="Proteomes" id="UP000007797"/>
    </source>
</evidence>
<proteinExistence type="predicted"/>
<dbReference type="OMA" id="HPMVYIN"/>
<organism evidence="2 3">
    <name type="scientific">Cavenderia fasciculata</name>
    <name type="common">Slime mold</name>
    <name type="synonym">Dictyostelium fasciculatum</name>
    <dbReference type="NCBI Taxonomy" id="261658"/>
    <lineage>
        <taxon>Eukaryota</taxon>
        <taxon>Amoebozoa</taxon>
        <taxon>Evosea</taxon>
        <taxon>Eumycetozoa</taxon>
        <taxon>Dictyostelia</taxon>
        <taxon>Acytosteliales</taxon>
        <taxon>Cavenderiaceae</taxon>
        <taxon>Cavenderia</taxon>
    </lineage>
</organism>
<name>F4PR60_CACFS</name>
<dbReference type="RefSeq" id="XP_004358321.1">
    <property type="nucleotide sequence ID" value="XM_004358264.1"/>
</dbReference>
<dbReference type="OrthoDB" id="307899at2759"/>
<dbReference type="STRING" id="1054147.F4PR60"/>
<dbReference type="GO" id="GO:0006120">
    <property type="term" value="P:mitochondrial electron transport, NADH to ubiquinone"/>
    <property type="evidence" value="ECO:0007669"/>
    <property type="project" value="TreeGrafter"/>
</dbReference>
<dbReference type="AlphaFoldDB" id="F4PR60"/>
<keyword evidence="3" id="KW-1185">Reference proteome</keyword>
<evidence type="ECO:0000259" key="1">
    <source>
        <dbReference type="Pfam" id="PF10276"/>
    </source>
</evidence>
<sequence>MAQYLKNFTTRFAQAMKSTNLTTAVKTPIPSHIYDVVPTKPAEQMIKSVKPIEIDGHRIGCDGGNGPLGHPMVYINLDGEKPQSCGYCGLRFVANKHHHH</sequence>
<dbReference type="Gene3D" id="2.60.260.40">
    <property type="entry name" value="q5lls5 like domains"/>
    <property type="match status" value="1"/>
</dbReference>
<dbReference type="PANTHER" id="PTHR13156">
    <property type="entry name" value="NADH-UBIQUINONE OXIDOREDUCTASE 13 KD-A SUBUNIT"/>
    <property type="match status" value="1"/>
</dbReference>
<protein>
    <submittedName>
        <fullName evidence="2">NADH dehydrogenase</fullName>
    </submittedName>
</protein>